<dbReference type="PANTHER" id="PTHR11102:SF160">
    <property type="entry name" value="ERAD-ASSOCIATED E3 UBIQUITIN-PROTEIN LIGASE COMPONENT HRD3"/>
    <property type="match status" value="1"/>
</dbReference>
<dbReference type="AlphaFoldDB" id="A0AA50KDT7"/>
<dbReference type="Proteomes" id="UP001236800">
    <property type="component" value="Chromosome"/>
</dbReference>
<proteinExistence type="predicted"/>
<dbReference type="SMART" id="SM00671">
    <property type="entry name" value="SEL1"/>
    <property type="match status" value="5"/>
</dbReference>
<dbReference type="InterPro" id="IPR050767">
    <property type="entry name" value="Sel1_AlgK"/>
</dbReference>
<dbReference type="RefSeq" id="WP_306684377.1">
    <property type="nucleotide sequence ID" value="NZ_CP132914.1"/>
</dbReference>
<dbReference type="SUPFAM" id="SSF81901">
    <property type="entry name" value="HCP-like"/>
    <property type="match status" value="2"/>
</dbReference>
<organism evidence="1">
    <name type="scientific">Shewanella oncorhynchi</name>
    <dbReference type="NCBI Taxonomy" id="2726434"/>
    <lineage>
        <taxon>Bacteria</taxon>
        <taxon>Pseudomonadati</taxon>
        <taxon>Pseudomonadota</taxon>
        <taxon>Gammaproteobacteria</taxon>
        <taxon>Alteromonadales</taxon>
        <taxon>Shewanellaceae</taxon>
        <taxon>Shewanella</taxon>
    </lineage>
</organism>
<dbReference type="Pfam" id="PF08238">
    <property type="entry name" value="Sel1"/>
    <property type="match status" value="7"/>
</dbReference>
<name>A0AA50KDT7_9GAMM</name>
<dbReference type="InterPro" id="IPR011990">
    <property type="entry name" value="TPR-like_helical_dom_sf"/>
</dbReference>
<reference evidence="1" key="1">
    <citation type="submission" date="2023-08" db="EMBL/GenBank/DDBJ databases">
        <title>Complete genome sequence of Shewanella oncorhynchi Z-P2, a siderophore putrebactin-producing bacterium.</title>
        <authorList>
            <person name="Zhang Y."/>
        </authorList>
    </citation>
    <scope>NUCLEOTIDE SEQUENCE</scope>
    <source>
        <strain evidence="1">Z-P2</strain>
    </source>
</reference>
<dbReference type="Gene3D" id="1.25.40.10">
    <property type="entry name" value="Tetratricopeptide repeat domain"/>
    <property type="match status" value="2"/>
</dbReference>
<gene>
    <name evidence="1" type="ORF">RA178_02520</name>
</gene>
<dbReference type="PANTHER" id="PTHR11102">
    <property type="entry name" value="SEL-1-LIKE PROTEIN"/>
    <property type="match status" value="1"/>
</dbReference>
<evidence type="ECO:0000313" key="1">
    <source>
        <dbReference type="EMBL" id="WMB73515.1"/>
    </source>
</evidence>
<dbReference type="EMBL" id="CP132914">
    <property type="protein sequence ID" value="WMB73515.1"/>
    <property type="molecule type" value="Genomic_DNA"/>
</dbReference>
<dbReference type="GeneID" id="301338022"/>
<dbReference type="KEGG" id="sog:RA178_02520"/>
<protein>
    <submittedName>
        <fullName evidence="1">Tetratricopeptide repeat protein</fullName>
    </submittedName>
</protein>
<sequence length="512" mass="58221">MLLILIIIAFIVLFIFFAKYQKKQVQAKALAAGDPTALLNHGLTLINQGEVNSGLDYIQQAVDKGLAVAAIAMAELYSGRFPQVPADPKASNDWYKKAAEIEPQYLPMLTLPNLLSSESQTLDELIAQVEQLKPNAEAGQAEFQYELAYLYLSQPFLDPDASQAIYWFEKAAAQENQRAYYHLATLYWHDERVTSDYIKAREYFEKSAAADYELAKDDLGHMLAAGQGGPKDLARAEALLSERAADDDFRQYYLGKRFLYGEDFAVDYDKARHWLSQSVARGNDFAKIEFAHLLLKAPQNESDYQQAKIDFEEFALKWNEDALLGLGKIYEQGLGVSRQPIKALMYYQLAAMSNRTDHLKELARFSQQLGTLEIREAERLRDSFLHQHPIPAEQQQYFYIYKAASFLSGEKTTQEALQAAEAWYVKSAELGHEIAMRELVNIYGAEQLNKPIQMFIWSSLLLRHFGKYGMNSAQRLHQNTAKSCLTESELAYAETQIEAIETQLTPYLESDR</sequence>
<dbReference type="InterPro" id="IPR006597">
    <property type="entry name" value="Sel1-like"/>
</dbReference>
<accession>A0AA50KDT7</accession>